<dbReference type="EMBL" id="QYBB01000010">
    <property type="protein sequence ID" value="RYC31907.1"/>
    <property type="molecule type" value="Genomic_DNA"/>
</dbReference>
<feature type="transmembrane region" description="Helical" evidence="6">
    <location>
        <begin position="342"/>
        <end position="361"/>
    </location>
</feature>
<evidence type="ECO:0000256" key="2">
    <source>
        <dbReference type="ARBA" id="ARBA00022448"/>
    </source>
</evidence>
<reference evidence="8 9" key="2">
    <citation type="submission" date="2019-02" db="EMBL/GenBank/DDBJ databases">
        <title>'Lichenibacterium ramalinii' gen. nov. sp. nov., 'Lichenibacterium minor' gen. nov. sp. nov.</title>
        <authorList>
            <person name="Pankratov T."/>
        </authorList>
    </citation>
    <scope>NUCLEOTIDE SEQUENCE [LARGE SCALE GENOMIC DNA]</scope>
    <source>
        <strain evidence="8 9">RmlP026</strain>
    </source>
</reference>
<dbReference type="PROSITE" id="PS50850">
    <property type="entry name" value="MFS"/>
    <property type="match status" value="1"/>
</dbReference>
<feature type="transmembrane region" description="Helical" evidence="6">
    <location>
        <begin position="152"/>
        <end position="175"/>
    </location>
</feature>
<keyword evidence="2" id="KW-0813">Transport</keyword>
<dbReference type="GO" id="GO:0022857">
    <property type="term" value="F:transmembrane transporter activity"/>
    <property type="evidence" value="ECO:0007669"/>
    <property type="project" value="InterPro"/>
</dbReference>
<dbReference type="SUPFAM" id="SSF103473">
    <property type="entry name" value="MFS general substrate transporter"/>
    <property type="match status" value="1"/>
</dbReference>
<dbReference type="InterPro" id="IPR011701">
    <property type="entry name" value="MFS"/>
</dbReference>
<dbReference type="InterPro" id="IPR020846">
    <property type="entry name" value="MFS_dom"/>
</dbReference>
<evidence type="ECO:0000256" key="1">
    <source>
        <dbReference type="ARBA" id="ARBA00004141"/>
    </source>
</evidence>
<gene>
    <name evidence="8" type="ORF">D3273_10760</name>
</gene>
<dbReference type="GO" id="GO:0016020">
    <property type="term" value="C:membrane"/>
    <property type="evidence" value="ECO:0007669"/>
    <property type="project" value="UniProtKB-SubCell"/>
</dbReference>
<dbReference type="InterPro" id="IPR036259">
    <property type="entry name" value="MFS_trans_sf"/>
</dbReference>
<comment type="caution">
    <text evidence="8">The sequence shown here is derived from an EMBL/GenBank/DDBJ whole genome shotgun (WGS) entry which is preliminary data.</text>
</comment>
<dbReference type="Gene3D" id="1.20.1250.20">
    <property type="entry name" value="MFS general substrate transporter like domains"/>
    <property type="match status" value="2"/>
</dbReference>
<keyword evidence="5 6" id="KW-0472">Membrane</keyword>
<accession>A0A4Q2U9Y7</accession>
<feature type="domain" description="Major facilitator superfamily (MFS) profile" evidence="7">
    <location>
        <begin position="28"/>
        <end position="431"/>
    </location>
</feature>
<dbReference type="FunFam" id="1.20.1250.20:FF:000018">
    <property type="entry name" value="MFS transporter permease"/>
    <property type="match status" value="1"/>
</dbReference>
<reference evidence="8 9" key="1">
    <citation type="submission" date="2018-12" db="EMBL/GenBank/DDBJ databases">
        <authorList>
            <person name="Grouzdev D.S."/>
            <person name="Krutkina M.S."/>
        </authorList>
    </citation>
    <scope>NUCLEOTIDE SEQUENCE [LARGE SCALE GENOMIC DNA]</scope>
    <source>
        <strain evidence="8 9">RmlP026</strain>
    </source>
</reference>
<evidence type="ECO:0000256" key="6">
    <source>
        <dbReference type="SAM" id="Phobius"/>
    </source>
</evidence>
<organism evidence="8 9">
    <name type="scientific">Lichenibacterium minor</name>
    <dbReference type="NCBI Taxonomy" id="2316528"/>
    <lineage>
        <taxon>Bacteria</taxon>
        <taxon>Pseudomonadati</taxon>
        <taxon>Pseudomonadota</taxon>
        <taxon>Alphaproteobacteria</taxon>
        <taxon>Hyphomicrobiales</taxon>
        <taxon>Lichenihabitantaceae</taxon>
        <taxon>Lichenibacterium</taxon>
    </lineage>
</organism>
<feature type="transmembrane region" description="Helical" evidence="6">
    <location>
        <begin position="318"/>
        <end position="336"/>
    </location>
</feature>
<proteinExistence type="predicted"/>
<sequence length="433" mass="45470">MSSIPSRAAPALHATPAASPYARIGRRLIPFLLACYLAALIDRLNLGFAKLQFLADLGLDEAVYGVAAGILYLGYILFEVPSNLLLARIGIRRTLLRIMVLWGLFTVALAFAGNRYAFYALRFLLGAAEAGFFPGVVFYLTAWFPRERRGRVLSLFAVGVPLSGVVAGPVSGFIMAQMGGAAGLNGWQWLFLLEGLPAIALGVAAFFYLPDSPADARFLDARDRERVARDLAADRAAAPAAGRGWREPRMLALAFVYFAFYAIQSLLLLWVPTLLKAAGVGSLVEIGWRAGAVSLAGALGMVALGFSSDRTGERRLHLVGAGALGALLFVALPLAAGSPDGTVLLLAGAAACIFGFLALFWTAASGMVGADGAAVGIALISSVGAVGSFLSPTFIGWMREATGSFTGAVDALAALMLVAMAVLWRTLRPAPKK</sequence>
<evidence type="ECO:0000256" key="3">
    <source>
        <dbReference type="ARBA" id="ARBA00022692"/>
    </source>
</evidence>
<dbReference type="Proteomes" id="UP000290759">
    <property type="component" value="Unassembled WGS sequence"/>
</dbReference>
<feature type="transmembrane region" description="Helical" evidence="6">
    <location>
        <begin position="66"/>
        <end position="87"/>
    </location>
</feature>
<dbReference type="CDD" id="cd17319">
    <property type="entry name" value="MFS_ExuT_GudP_like"/>
    <property type="match status" value="1"/>
</dbReference>
<feature type="transmembrane region" description="Helical" evidence="6">
    <location>
        <begin position="286"/>
        <end position="306"/>
    </location>
</feature>
<feature type="transmembrane region" description="Helical" evidence="6">
    <location>
        <begin position="251"/>
        <end position="271"/>
    </location>
</feature>
<feature type="transmembrane region" description="Helical" evidence="6">
    <location>
        <begin position="373"/>
        <end position="398"/>
    </location>
</feature>
<protein>
    <submittedName>
        <fullName evidence="8">MFS transporter</fullName>
    </submittedName>
</protein>
<evidence type="ECO:0000256" key="4">
    <source>
        <dbReference type="ARBA" id="ARBA00022989"/>
    </source>
</evidence>
<dbReference type="Pfam" id="PF07690">
    <property type="entry name" value="MFS_1"/>
    <property type="match status" value="1"/>
</dbReference>
<name>A0A4Q2U9Y7_9HYPH</name>
<evidence type="ECO:0000313" key="9">
    <source>
        <dbReference type="Proteomes" id="UP000290759"/>
    </source>
</evidence>
<dbReference type="OrthoDB" id="9773957at2"/>
<keyword evidence="9" id="KW-1185">Reference proteome</keyword>
<dbReference type="PANTHER" id="PTHR43791">
    <property type="entry name" value="PERMEASE-RELATED"/>
    <property type="match status" value="1"/>
</dbReference>
<dbReference type="PANTHER" id="PTHR43791:SF36">
    <property type="entry name" value="TRANSPORTER, PUTATIVE (AFU_ORTHOLOGUE AFUA_6G08340)-RELATED"/>
    <property type="match status" value="1"/>
</dbReference>
<feature type="transmembrane region" description="Helical" evidence="6">
    <location>
        <begin position="28"/>
        <end position="46"/>
    </location>
</feature>
<evidence type="ECO:0000256" key="5">
    <source>
        <dbReference type="ARBA" id="ARBA00023136"/>
    </source>
</evidence>
<feature type="transmembrane region" description="Helical" evidence="6">
    <location>
        <begin position="404"/>
        <end position="424"/>
    </location>
</feature>
<dbReference type="RefSeq" id="WP_129226355.1">
    <property type="nucleotide sequence ID" value="NZ_QYBB01000010.1"/>
</dbReference>
<evidence type="ECO:0000259" key="7">
    <source>
        <dbReference type="PROSITE" id="PS50850"/>
    </source>
</evidence>
<dbReference type="AlphaFoldDB" id="A0A4Q2U9Y7"/>
<comment type="subcellular location">
    <subcellularLocation>
        <location evidence="1">Membrane</location>
        <topology evidence="1">Multi-pass membrane protein</topology>
    </subcellularLocation>
</comment>
<feature type="transmembrane region" description="Helical" evidence="6">
    <location>
        <begin position="94"/>
        <end position="113"/>
    </location>
</feature>
<evidence type="ECO:0000313" key="8">
    <source>
        <dbReference type="EMBL" id="RYC31907.1"/>
    </source>
</evidence>
<feature type="transmembrane region" description="Helical" evidence="6">
    <location>
        <begin position="119"/>
        <end position="140"/>
    </location>
</feature>
<keyword evidence="4 6" id="KW-1133">Transmembrane helix</keyword>
<feature type="transmembrane region" description="Helical" evidence="6">
    <location>
        <begin position="187"/>
        <end position="209"/>
    </location>
</feature>
<keyword evidence="3 6" id="KW-0812">Transmembrane</keyword>